<dbReference type="KEGG" id="shyd:CJD35_21875"/>
<name>A0A249N186_SPHXE</name>
<sequence>MMRNLRAATVSLAIVALASCSPSERQQTGDDLRSDMPLRDAPYFAQHEQERVEMARICEKWKASQRPLASWPSVVVNNCNNVDTANQLIQAKKDRDEFKKGMGI</sequence>
<evidence type="ECO:0000313" key="1">
    <source>
        <dbReference type="EMBL" id="ASY47109.1"/>
    </source>
</evidence>
<accession>A0A249N186</accession>
<dbReference type="PROSITE" id="PS51257">
    <property type="entry name" value="PROKAR_LIPOPROTEIN"/>
    <property type="match status" value="1"/>
</dbReference>
<dbReference type="RefSeq" id="WP_095687563.1">
    <property type="nucleotide sequence ID" value="NZ_CP022750.1"/>
</dbReference>
<evidence type="ECO:0000313" key="2">
    <source>
        <dbReference type="Proteomes" id="UP000217141"/>
    </source>
</evidence>
<geneLocation type="plasmid" evidence="1 2">
    <name>p4</name>
</geneLocation>
<protein>
    <recommendedName>
        <fullName evidence="3">Lipoprotein</fullName>
    </recommendedName>
</protein>
<reference evidence="1 2" key="1">
    <citation type="submission" date="2017-08" db="EMBL/GenBank/DDBJ databases">
        <title>Whole Genome Sequence of Sphingobium hydrophobicum C1: Insights into Adaption to the Electronic-waste Contaminated Sediment.</title>
        <authorList>
            <person name="Song D."/>
            <person name="Chen X."/>
            <person name="Xu M."/>
        </authorList>
    </citation>
    <scope>NUCLEOTIDE SEQUENCE [LARGE SCALE GENOMIC DNA]</scope>
    <source>
        <strain evidence="1 2">C1</strain>
        <plasmid evidence="1 2">p4</plasmid>
    </source>
</reference>
<proteinExistence type="predicted"/>
<gene>
    <name evidence="1" type="ORF">CJD35_21875</name>
</gene>
<keyword evidence="1" id="KW-0614">Plasmid</keyword>
<organism evidence="1 2">
    <name type="scientific">Sphingobium xenophagum</name>
    <dbReference type="NCBI Taxonomy" id="121428"/>
    <lineage>
        <taxon>Bacteria</taxon>
        <taxon>Pseudomonadati</taxon>
        <taxon>Pseudomonadota</taxon>
        <taxon>Alphaproteobacteria</taxon>
        <taxon>Sphingomonadales</taxon>
        <taxon>Sphingomonadaceae</taxon>
        <taxon>Sphingobium</taxon>
    </lineage>
</organism>
<dbReference type="AlphaFoldDB" id="A0A249N186"/>
<dbReference type="Proteomes" id="UP000217141">
    <property type="component" value="Plasmid p4"/>
</dbReference>
<dbReference type="EMBL" id="CP022750">
    <property type="protein sequence ID" value="ASY47109.1"/>
    <property type="molecule type" value="Genomic_DNA"/>
</dbReference>
<evidence type="ECO:0008006" key="3">
    <source>
        <dbReference type="Google" id="ProtNLM"/>
    </source>
</evidence>